<dbReference type="OrthoDB" id="619536at2759"/>
<sequence>MVECFPTLLQNISGEKAKLLEWVLDCLYGHVKQLLRALSKNPGKRKASDDCSEEEDGSIGCRLSAVAGFFTALNDQVLKKEPRTAEYGENAVVLRCLMMFLGQIAVLDLRSRAGTTVPRDARLSAEELVRNISKRFGDLMKLSISKNAAWEGHEKKIAGEDGDRDVPEPMSPACRAVLAWMVLAEGVEPDSVPCVYSSRYMFEQNLENITFLLSHSSDHAVAKGVALCSNLVSRLCLEEYCSSDLDNIDLTGLPCHLGRAVVYCSLDEVRKGALTALVAYMKCFQCEARHTLYCRMLQVEKHSGLRGFVVDLYRQDLYATLKGGIRDDPHMGANLESFLEIATSDLLSQEKINILDYSDCVLAVLNLVWYFTSAMSHQGQIFGMTNPSVFAVARAYTEKVRKFVDHTRAYYTAELEDNKKTAKGGTKQRKDGLFPSLPPEQEAEFLKTALTRLDLIESVLVLAEDGVAQWANK</sequence>
<dbReference type="GO" id="GO:0055105">
    <property type="term" value="F:ubiquitin-protein transferase inhibitor activity"/>
    <property type="evidence" value="ECO:0007669"/>
    <property type="project" value="TreeGrafter"/>
</dbReference>
<evidence type="ECO:0000313" key="1">
    <source>
        <dbReference type="EMBL" id="KAH9383371.1"/>
    </source>
</evidence>
<dbReference type="PANTHER" id="PTHR15430">
    <property type="entry name" value="GLOMULIN"/>
    <property type="match status" value="1"/>
</dbReference>
<comment type="caution">
    <text evidence="1">The sequence shown here is derived from an EMBL/GenBank/DDBJ whole genome shotgun (WGS) entry which is preliminary data.</text>
</comment>
<dbReference type="Proteomes" id="UP000821853">
    <property type="component" value="Unassembled WGS sequence"/>
</dbReference>
<gene>
    <name evidence="1" type="ORF">HPB48_024590</name>
</gene>
<organism evidence="1 2">
    <name type="scientific">Haemaphysalis longicornis</name>
    <name type="common">Bush tick</name>
    <dbReference type="NCBI Taxonomy" id="44386"/>
    <lineage>
        <taxon>Eukaryota</taxon>
        <taxon>Metazoa</taxon>
        <taxon>Ecdysozoa</taxon>
        <taxon>Arthropoda</taxon>
        <taxon>Chelicerata</taxon>
        <taxon>Arachnida</taxon>
        <taxon>Acari</taxon>
        <taxon>Parasitiformes</taxon>
        <taxon>Ixodida</taxon>
        <taxon>Ixodoidea</taxon>
        <taxon>Ixodidae</taxon>
        <taxon>Haemaphysalinae</taxon>
        <taxon>Haemaphysalis</taxon>
    </lineage>
</organism>
<keyword evidence="2" id="KW-1185">Reference proteome</keyword>
<evidence type="ECO:0000313" key="2">
    <source>
        <dbReference type="Proteomes" id="UP000821853"/>
    </source>
</evidence>
<dbReference type="VEuPathDB" id="VectorBase:HLOH_063499"/>
<proteinExistence type="predicted"/>
<dbReference type="GO" id="GO:0005737">
    <property type="term" value="C:cytoplasm"/>
    <property type="evidence" value="ECO:0007669"/>
    <property type="project" value="TreeGrafter"/>
</dbReference>
<protein>
    <submittedName>
        <fullName evidence="1">Uncharacterized protein</fullName>
    </submittedName>
</protein>
<dbReference type="InterPro" id="IPR019516">
    <property type="entry name" value="Glomulin/ALF4"/>
</dbReference>
<dbReference type="PANTHER" id="PTHR15430:SF1">
    <property type="entry name" value="GLOMULIN"/>
    <property type="match status" value="1"/>
</dbReference>
<dbReference type="AlphaFoldDB" id="A0A9J6H6W0"/>
<dbReference type="EMBL" id="JABSTR010001064">
    <property type="protein sequence ID" value="KAH9383371.1"/>
    <property type="molecule type" value="Genomic_DNA"/>
</dbReference>
<name>A0A9J6H6W0_HAELO</name>
<reference evidence="1 2" key="1">
    <citation type="journal article" date="2020" name="Cell">
        <title>Large-Scale Comparative Analyses of Tick Genomes Elucidate Their Genetic Diversity and Vector Capacities.</title>
        <authorList>
            <consortium name="Tick Genome and Microbiome Consortium (TIGMIC)"/>
            <person name="Jia N."/>
            <person name="Wang J."/>
            <person name="Shi W."/>
            <person name="Du L."/>
            <person name="Sun Y."/>
            <person name="Zhan W."/>
            <person name="Jiang J.F."/>
            <person name="Wang Q."/>
            <person name="Zhang B."/>
            <person name="Ji P."/>
            <person name="Bell-Sakyi L."/>
            <person name="Cui X.M."/>
            <person name="Yuan T.T."/>
            <person name="Jiang B.G."/>
            <person name="Yang W.F."/>
            <person name="Lam T.T."/>
            <person name="Chang Q.C."/>
            <person name="Ding S.J."/>
            <person name="Wang X.J."/>
            <person name="Zhu J.G."/>
            <person name="Ruan X.D."/>
            <person name="Zhao L."/>
            <person name="Wei J.T."/>
            <person name="Ye R.Z."/>
            <person name="Que T.C."/>
            <person name="Du C.H."/>
            <person name="Zhou Y.H."/>
            <person name="Cheng J.X."/>
            <person name="Dai P.F."/>
            <person name="Guo W.B."/>
            <person name="Han X.H."/>
            <person name="Huang E.J."/>
            <person name="Li L.F."/>
            <person name="Wei W."/>
            <person name="Gao Y.C."/>
            <person name="Liu J.Z."/>
            <person name="Shao H.Z."/>
            <person name="Wang X."/>
            <person name="Wang C.C."/>
            <person name="Yang T.C."/>
            <person name="Huo Q.B."/>
            <person name="Li W."/>
            <person name="Chen H.Y."/>
            <person name="Chen S.E."/>
            <person name="Zhou L.G."/>
            <person name="Ni X.B."/>
            <person name="Tian J.H."/>
            <person name="Sheng Y."/>
            <person name="Liu T."/>
            <person name="Pan Y.S."/>
            <person name="Xia L.Y."/>
            <person name="Li J."/>
            <person name="Zhao F."/>
            <person name="Cao W.C."/>
        </authorList>
    </citation>
    <scope>NUCLEOTIDE SEQUENCE [LARGE SCALE GENOMIC DNA]</scope>
    <source>
        <strain evidence="1">HaeL-2018</strain>
    </source>
</reference>
<accession>A0A9J6H6W0</accession>